<dbReference type="Pfam" id="PF01832">
    <property type="entry name" value="Glucosaminidase"/>
    <property type="match status" value="1"/>
</dbReference>
<keyword evidence="3 7" id="KW-0378">Hydrolase</keyword>
<dbReference type="GO" id="GO:0031640">
    <property type="term" value="P:killing of cells of another organism"/>
    <property type="evidence" value="ECO:0007669"/>
    <property type="project" value="UniProtKB-KW"/>
</dbReference>
<dbReference type="Gene3D" id="1.10.530.10">
    <property type="match status" value="1"/>
</dbReference>
<gene>
    <name evidence="7" type="ORF">SAMN05421820_109263</name>
</gene>
<dbReference type="Pfam" id="PF01476">
    <property type="entry name" value="LysM"/>
    <property type="match status" value="1"/>
</dbReference>
<feature type="chain" id="PRO_5010363951" description="Peptidoglycan hydrolase" evidence="5">
    <location>
        <begin position="22"/>
        <end position="228"/>
    </location>
</feature>
<dbReference type="OrthoDB" id="977752at2"/>
<organism evidence="7 8">
    <name type="scientific">Pedobacter steynii</name>
    <dbReference type="NCBI Taxonomy" id="430522"/>
    <lineage>
        <taxon>Bacteria</taxon>
        <taxon>Pseudomonadati</taxon>
        <taxon>Bacteroidota</taxon>
        <taxon>Sphingobacteriia</taxon>
        <taxon>Sphingobacteriales</taxon>
        <taxon>Sphingobacteriaceae</taxon>
        <taxon>Pedobacter</taxon>
    </lineage>
</organism>
<dbReference type="InterPro" id="IPR051056">
    <property type="entry name" value="Glycosyl_Hydrolase_73"/>
</dbReference>
<dbReference type="CDD" id="cd00118">
    <property type="entry name" value="LysM"/>
    <property type="match status" value="1"/>
</dbReference>
<dbReference type="GO" id="GO:0042742">
    <property type="term" value="P:defense response to bacterium"/>
    <property type="evidence" value="ECO:0007669"/>
    <property type="project" value="UniProtKB-KW"/>
</dbReference>
<sequence>MIKKLLWVWLSITFLSLAARAQSTEDYIAERLTHAQELMREHQIPASIILAVAIHESAAGQSKIARYMNNHFGVKGPNSNTEIRSSYRDYPTVDESYDHFIEFLKSRATFSPLFEKYDQYDYRGWARGIQRGGYARSRSWASQIVGLVKKYELYQYDERPDDYVEPAVAVSVRTRKKTRSSASGKKYTVKAGDNLSKIAKRNHTTTKAIMNKNGLKHVNLKPGQKIRL</sequence>
<evidence type="ECO:0000256" key="4">
    <source>
        <dbReference type="ARBA" id="ARBA00032108"/>
    </source>
</evidence>
<dbReference type="GO" id="GO:0004040">
    <property type="term" value="F:amidase activity"/>
    <property type="evidence" value="ECO:0007669"/>
    <property type="project" value="InterPro"/>
</dbReference>
<keyword evidence="5" id="KW-0732">Signal</keyword>
<keyword evidence="1" id="KW-0929">Antimicrobial</keyword>
<dbReference type="PANTHER" id="PTHR33308:SF9">
    <property type="entry name" value="PEPTIDOGLYCAN HYDROLASE FLGJ"/>
    <property type="match status" value="1"/>
</dbReference>
<keyword evidence="2" id="KW-0081">Bacteriolytic enzyme</keyword>
<dbReference type="EMBL" id="FNGY01000009">
    <property type="protein sequence ID" value="SDN80727.1"/>
    <property type="molecule type" value="Genomic_DNA"/>
</dbReference>
<evidence type="ECO:0000313" key="7">
    <source>
        <dbReference type="EMBL" id="SDN80727.1"/>
    </source>
</evidence>
<dbReference type="RefSeq" id="WP_074611486.1">
    <property type="nucleotide sequence ID" value="NZ_FNGY01000009.1"/>
</dbReference>
<dbReference type="PROSITE" id="PS51782">
    <property type="entry name" value="LYSM"/>
    <property type="match status" value="1"/>
</dbReference>
<evidence type="ECO:0000256" key="2">
    <source>
        <dbReference type="ARBA" id="ARBA00022638"/>
    </source>
</evidence>
<evidence type="ECO:0000256" key="5">
    <source>
        <dbReference type="SAM" id="SignalP"/>
    </source>
</evidence>
<dbReference type="PANTHER" id="PTHR33308">
    <property type="entry name" value="PEPTIDOGLYCAN HYDROLASE FLGJ"/>
    <property type="match status" value="1"/>
</dbReference>
<protein>
    <recommendedName>
        <fullName evidence="4">Peptidoglycan hydrolase</fullName>
    </recommendedName>
</protein>
<dbReference type="SMART" id="SM00047">
    <property type="entry name" value="LYZ2"/>
    <property type="match status" value="1"/>
</dbReference>
<keyword evidence="8" id="KW-1185">Reference proteome</keyword>
<dbReference type="Proteomes" id="UP000183200">
    <property type="component" value="Unassembled WGS sequence"/>
</dbReference>
<dbReference type="InterPro" id="IPR018392">
    <property type="entry name" value="LysM"/>
</dbReference>
<feature type="signal peptide" evidence="5">
    <location>
        <begin position="1"/>
        <end position="21"/>
    </location>
</feature>
<dbReference type="InterPro" id="IPR002901">
    <property type="entry name" value="MGlyc_endo_b_GlcNAc-like_dom"/>
</dbReference>
<name>A0A1H0EDZ4_9SPHI</name>
<dbReference type="STRING" id="430522.BFS30_04915"/>
<dbReference type="InterPro" id="IPR036779">
    <property type="entry name" value="LysM_dom_sf"/>
</dbReference>
<evidence type="ECO:0000259" key="6">
    <source>
        <dbReference type="PROSITE" id="PS51782"/>
    </source>
</evidence>
<feature type="domain" description="LysM" evidence="6">
    <location>
        <begin position="185"/>
        <end position="228"/>
    </location>
</feature>
<dbReference type="AlphaFoldDB" id="A0A1H0EDZ4"/>
<reference evidence="8" key="1">
    <citation type="submission" date="2016-10" db="EMBL/GenBank/DDBJ databases">
        <authorList>
            <person name="Varghese N."/>
            <person name="Submissions S."/>
        </authorList>
    </citation>
    <scope>NUCLEOTIDE SEQUENCE [LARGE SCALE GENOMIC DNA]</scope>
    <source>
        <strain evidence="8">DSM 19110</strain>
    </source>
</reference>
<dbReference type="SUPFAM" id="SSF54106">
    <property type="entry name" value="LysM domain"/>
    <property type="match status" value="1"/>
</dbReference>
<proteinExistence type="predicted"/>
<evidence type="ECO:0000313" key="8">
    <source>
        <dbReference type="Proteomes" id="UP000183200"/>
    </source>
</evidence>
<dbReference type="Gene3D" id="3.10.350.10">
    <property type="entry name" value="LysM domain"/>
    <property type="match status" value="1"/>
</dbReference>
<dbReference type="SMART" id="SM00257">
    <property type="entry name" value="LysM"/>
    <property type="match status" value="1"/>
</dbReference>
<evidence type="ECO:0000256" key="3">
    <source>
        <dbReference type="ARBA" id="ARBA00022801"/>
    </source>
</evidence>
<evidence type="ECO:0000256" key="1">
    <source>
        <dbReference type="ARBA" id="ARBA00022529"/>
    </source>
</evidence>
<accession>A0A1H0EDZ4</accession>